<keyword evidence="6" id="KW-0679">Respiratory chain</keyword>
<evidence type="ECO:0000313" key="22">
    <source>
        <dbReference type="WBParaSite" id="BXY_0734300.1"/>
    </source>
</evidence>
<evidence type="ECO:0000256" key="13">
    <source>
        <dbReference type="ARBA" id="ARBA00023136"/>
    </source>
</evidence>
<evidence type="ECO:0000256" key="15">
    <source>
        <dbReference type="ARBA" id="ARBA00031387"/>
    </source>
</evidence>
<dbReference type="Proteomes" id="UP000582659">
    <property type="component" value="Unassembled WGS sequence"/>
</dbReference>
<keyword evidence="21" id="KW-1185">Reference proteome</keyword>
<comment type="function">
    <text evidence="1">Accessory subunit of the mitochondrial membrane respiratory chain NADH dehydrogenase (Complex I), that is believed not to be involved in catalysis. Complex I functions in the transfer of electrons from NADH to the respiratory chain. The immediate electron acceptor for the enzyme is believed to be ubiquinone.</text>
</comment>
<evidence type="ECO:0000313" key="18">
    <source>
        <dbReference type="EMBL" id="CAD5226605.1"/>
    </source>
</evidence>
<evidence type="ECO:0000256" key="5">
    <source>
        <dbReference type="ARBA" id="ARBA00022448"/>
    </source>
</evidence>
<evidence type="ECO:0000256" key="6">
    <source>
        <dbReference type="ARBA" id="ARBA00022660"/>
    </source>
</evidence>
<evidence type="ECO:0000313" key="20">
    <source>
        <dbReference type="Proteomes" id="UP000095284"/>
    </source>
</evidence>
<comment type="subcellular location">
    <subcellularLocation>
        <location evidence="2">Mitochondrion inner membrane</location>
        <topology evidence="2">Single-pass membrane protein</topology>
    </subcellularLocation>
</comment>
<dbReference type="PANTHER" id="PTHR13327">
    <property type="entry name" value="NADH-UBIQUINONE OXIDOREDUCTASE ESSS SUBUNIT, MITOCHONDRIAL PRECURSOR"/>
    <property type="match status" value="1"/>
</dbReference>
<evidence type="ECO:0000256" key="1">
    <source>
        <dbReference type="ARBA" id="ARBA00003195"/>
    </source>
</evidence>
<keyword evidence="10" id="KW-0249">Electron transport</keyword>
<evidence type="ECO:0000256" key="14">
    <source>
        <dbReference type="ARBA" id="ARBA00030753"/>
    </source>
</evidence>
<evidence type="ECO:0000256" key="2">
    <source>
        <dbReference type="ARBA" id="ARBA00004434"/>
    </source>
</evidence>
<dbReference type="PANTHER" id="PTHR13327:SF0">
    <property type="entry name" value="NADH DEHYDROGENASE [UBIQUINONE] 1 BETA SUBCOMPLEX SUBUNIT 11, MITOCHONDRIAL"/>
    <property type="match status" value="1"/>
</dbReference>
<evidence type="ECO:0000313" key="21">
    <source>
        <dbReference type="Proteomes" id="UP000659654"/>
    </source>
</evidence>
<evidence type="ECO:0000256" key="17">
    <source>
        <dbReference type="SAM" id="Phobius"/>
    </source>
</evidence>
<keyword evidence="5" id="KW-0813">Transport</keyword>
<name>A0A1I7S2W3_BURXY</name>
<keyword evidence="13 17" id="KW-0472">Membrane</keyword>
<dbReference type="WBParaSite" id="BXY_0734300.1">
    <property type="protein sequence ID" value="BXY_0734300.1"/>
    <property type="gene ID" value="BXY_0734300"/>
</dbReference>
<reference evidence="19" key="2">
    <citation type="submission" date="2020-08" db="EMBL/GenBank/DDBJ databases">
        <authorList>
            <person name="Kikuchi T."/>
        </authorList>
    </citation>
    <scope>NUCLEOTIDE SEQUENCE</scope>
    <source>
        <strain evidence="18">Ka4C1</strain>
    </source>
</reference>
<evidence type="ECO:0000256" key="9">
    <source>
        <dbReference type="ARBA" id="ARBA00022946"/>
    </source>
</evidence>
<accession>A0A1I7S2W3</accession>
<evidence type="ECO:0000256" key="16">
    <source>
        <dbReference type="ARBA" id="ARBA00046528"/>
    </source>
</evidence>
<dbReference type="SMR" id="A0A1I7S2W3"/>
<evidence type="ECO:0000256" key="10">
    <source>
        <dbReference type="ARBA" id="ARBA00022982"/>
    </source>
</evidence>
<organism evidence="20 22">
    <name type="scientific">Bursaphelenchus xylophilus</name>
    <name type="common">Pinewood nematode worm</name>
    <name type="synonym">Aphelenchoides xylophilus</name>
    <dbReference type="NCBI Taxonomy" id="6326"/>
    <lineage>
        <taxon>Eukaryota</taxon>
        <taxon>Metazoa</taxon>
        <taxon>Ecdysozoa</taxon>
        <taxon>Nematoda</taxon>
        <taxon>Chromadorea</taxon>
        <taxon>Rhabditida</taxon>
        <taxon>Tylenchina</taxon>
        <taxon>Tylenchomorpha</taxon>
        <taxon>Aphelenchoidea</taxon>
        <taxon>Aphelenchoididae</taxon>
        <taxon>Bursaphelenchus</taxon>
    </lineage>
</organism>
<dbReference type="AlphaFoldDB" id="A0A1I7S2W3"/>
<protein>
    <recommendedName>
        <fullName evidence="4">NADH dehydrogenase [ubiquinone] 1 beta subcomplex subunit 11, mitochondrial</fullName>
    </recommendedName>
    <alternativeName>
        <fullName evidence="15">Complex I-ESSS</fullName>
    </alternativeName>
    <alternativeName>
        <fullName evidence="14">NADH-ubiquinone oxidoreductase ESSS subunit</fullName>
    </alternativeName>
</protein>
<dbReference type="EMBL" id="CAJFCV020000004">
    <property type="protein sequence ID" value="CAG9116006.1"/>
    <property type="molecule type" value="Genomic_DNA"/>
</dbReference>
<dbReference type="Pfam" id="PF10183">
    <property type="entry name" value="ESSS"/>
    <property type="match status" value="1"/>
</dbReference>
<keyword evidence="7 17" id="KW-0812">Transmembrane</keyword>
<evidence type="ECO:0000313" key="19">
    <source>
        <dbReference type="EMBL" id="CAG9116006.1"/>
    </source>
</evidence>
<dbReference type="InterPro" id="IPR019329">
    <property type="entry name" value="NADH_UbQ_OxRdtase_ESSS_su"/>
</dbReference>
<keyword evidence="9" id="KW-0809">Transit peptide</keyword>
<keyword evidence="12" id="KW-0496">Mitochondrion</keyword>
<dbReference type="Proteomes" id="UP000095284">
    <property type="component" value="Unplaced"/>
</dbReference>
<evidence type="ECO:0000256" key="7">
    <source>
        <dbReference type="ARBA" id="ARBA00022692"/>
    </source>
</evidence>
<gene>
    <name evidence="18" type="ORF">BXYJ_LOCUS9150</name>
</gene>
<dbReference type="Proteomes" id="UP000659654">
    <property type="component" value="Unassembled WGS sequence"/>
</dbReference>
<proteinExistence type="inferred from homology"/>
<feature type="transmembrane region" description="Helical" evidence="17">
    <location>
        <begin position="106"/>
        <end position="127"/>
    </location>
</feature>
<keyword evidence="8" id="KW-0999">Mitochondrion inner membrane</keyword>
<reference evidence="22" key="1">
    <citation type="submission" date="2016-11" db="UniProtKB">
        <authorList>
            <consortium name="WormBaseParasite"/>
        </authorList>
    </citation>
    <scope>IDENTIFICATION</scope>
</reference>
<dbReference type="eggNOG" id="KOG4808">
    <property type="taxonomic scope" value="Eukaryota"/>
</dbReference>
<keyword evidence="11 17" id="KW-1133">Transmembrane helix</keyword>
<comment type="subunit">
    <text evidence="16">Complex I is composed of 45 different subunits. Interacts with BCAP31.</text>
</comment>
<sequence>MLRNLERSQVVLLRSSKRFASGHGHDNHHADPINDKLEKQDAEYRPGADSYAYENPWPKLNKGRLDWLFQDGWRRPLAPDQGGQMRRQWLWFGMVSHNEHADWSNFHYYMFLSVTVLSIYTFSLMIFMKPDWPHGKEWALREAHMEIERRRKAGLPLISKDFIDPERVKLTLPSEEELRDFQIII</sequence>
<comment type="similarity">
    <text evidence="3">Belongs to the complex I NDUFB11 subunit family.</text>
</comment>
<dbReference type="OrthoDB" id="5917019at2759"/>
<evidence type="ECO:0000256" key="8">
    <source>
        <dbReference type="ARBA" id="ARBA00022792"/>
    </source>
</evidence>
<dbReference type="GO" id="GO:0005743">
    <property type="term" value="C:mitochondrial inner membrane"/>
    <property type="evidence" value="ECO:0007669"/>
    <property type="project" value="UniProtKB-SubCell"/>
</dbReference>
<dbReference type="EMBL" id="CAJFDI010000004">
    <property type="protein sequence ID" value="CAD5226605.1"/>
    <property type="molecule type" value="Genomic_DNA"/>
</dbReference>
<evidence type="ECO:0000256" key="11">
    <source>
        <dbReference type="ARBA" id="ARBA00022989"/>
    </source>
</evidence>
<evidence type="ECO:0000256" key="4">
    <source>
        <dbReference type="ARBA" id="ARBA00018632"/>
    </source>
</evidence>
<evidence type="ECO:0000256" key="3">
    <source>
        <dbReference type="ARBA" id="ARBA00008915"/>
    </source>
</evidence>
<evidence type="ECO:0000256" key="12">
    <source>
        <dbReference type="ARBA" id="ARBA00023128"/>
    </source>
</evidence>